<protein>
    <submittedName>
        <fullName evidence="1">HAD-superfamily hydrolase, subfamily IA, variant 3</fullName>
    </submittedName>
</protein>
<proteinExistence type="predicted"/>
<dbReference type="Pfam" id="PF13419">
    <property type="entry name" value="HAD_2"/>
    <property type="match status" value="1"/>
</dbReference>
<dbReference type="InterPro" id="IPR044999">
    <property type="entry name" value="CbbY-like"/>
</dbReference>
<dbReference type="Proteomes" id="UP000001623">
    <property type="component" value="Chromosome"/>
</dbReference>
<gene>
    <name evidence="1" type="ordered locus">Mesop_5546</name>
</gene>
<evidence type="ECO:0000313" key="2">
    <source>
        <dbReference type="Proteomes" id="UP000001623"/>
    </source>
</evidence>
<reference evidence="1 2" key="1">
    <citation type="submission" date="2010-10" db="EMBL/GenBank/DDBJ databases">
        <title>Complete sequence of Mesorhizobium opportunistum WSM2075.</title>
        <authorList>
            <consortium name="US DOE Joint Genome Institute"/>
            <person name="Lucas S."/>
            <person name="Copeland A."/>
            <person name="Lapidus A."/>
            <person name="Cheng J.-F."/>
            <person name="Bruce D."/>
            <person name="Goodwin L."/>
            <person name="Pitluck S."/>
            <person name="Chertkov O."/>
            <person name="Misra M."/>
            <person name="Detter J.C."/>
            <person name="Han C."/>
            <person name="Tapia R."/>
            <person name="Land M."/>
            <person name="Hauser L."/>
            <person name="Kyrpides N."/>
            <person name="Ovchinnikova G."/>
            <person name="Mavrommatis K.M."/>
            <person name="Tiwari R.P."/>
            <person name="Howieson J.G."/>
            <person name="O'Hara G.W."/>
            <person name="Nandasena K.G."/>
            <person name="Woyke T."/>
        </authorList>
    </citation>
    <scope>NUCLEOTIDE SEQUENCE [LARGE SCALE GENOMIC DNA]</scope>
    <source>
        <strain evidence="2">LMG 24607 / HAMBI 3007 / WSM2075</strain>
    </source>
</reference>
<dbReference type="GO" id="GO:0016787">
    <property type="term" value="F:hydrolase activity"/>
    <property type="evidence" value="ECO:0007669"/>
    <property type="project" value="UniProtKB-KW"/>
</dbReference>
<keyword evidence="1" id="KW-0378">Hydrolase</keyword>
<dbReference type="NCBIfam" id="TIGR01509">
    <property type="entry name" value="HAD-SF-IA-v3"/>
    <property type="match status" value="1"/>
</dbReference>
<dbReference type="Gene3D" id="3.40.50.1000">
    <property type="entry name" value="HAD superfamily/HAD-like"/>
    <property type="match status" value="1"/>
</dbReference>
<organism evidence="1 2">
    <name type="scientific">Mesorhizobium opportunistum (strain LMG 24607 / HAMBI 3007 / WSM2075)</name>
    <dbReference type="NCBI Taxonomy" id="536019"/>
    <lineage>
        <taxon>Bacteria</taxon>
        <taxon>Pseudomonadati</taxon>
        <taxon>Pseudomonadota</taxon>
        <taxon>Alphaproteobacteria</taxon>
        <taxon>Hyphomicrobiales</taxon>
        <taxon>Phyllobacteriaceae</taxon>
        <taxon>Mesorhizobium</taxon>
    </lineage>
</organism>
<accession>F7YAY3</accession>
<dbReference type="HOGENOM" id="CLU_045011_0_2_5"/>
<evidence type="ECO:0000313" key="1">
    <source>
        <dbReference type="EMBL" id="AEH89959.1"/>
    </source>
</evidence>
<dbReference type="PANTHER" id="PTHR42896:SF2">
    <property type="entry name" value="CBBY-LIKE PROTEIN"/>
    <property type="match status" value="1"/>
</dbReference>
<name>F7YAY3_MESOW</name>
<dbReference type="InterPro" id="IPR006439">
    <property type="entry name" value="HAD-SF_hydro_IA"/>
</dbReference>
<dbReference type="PRINTS" id="PR00413">
    <property type="entry name" value="HADHALOGNASE"/>
</dbReference>
<dbReference type="EMBL" id="CP002279">
    <property type="protein sequence ID" value="AEH89959.1"/>
    <property type="molecule type" value="Genomic_DNA"/>
</dbReference>
<dbReference type="SFLD" id="SFLDG01129">
    <property type="entry name" value="C1.5:_HAD__Beta-PGM__Phosphata"/>
    <property type="match status" value="1"/>
</dbReference>
<dbReference type="SFLD" id="SFLDS00003">
    <property type="entry name" value="Haloacid_Dehalogenase"/>
    <property type="match status" value="1"/>
</dbReference>
<dbReference type="InterPro" id="IPR036412">
    <property type="entry name" value="HAD-like_sf"/>
</dbReference>
<dbReference type="Gene3D" id="1.10.150.240">
    <property type="entry name" value="Putative phosphatase, domain 2"/>
    <property type="match status" value="1"/>
</dbReference>
<dbReference type="InterPro" id="IPR041492">
    <property type="entry name" value="HAD_2"/>
</dbReference>
<dbReference type="KEGG" id="mop:Mesop_5546"/>
<dbReference type="InterPro" id="IPR023214">
    <property type="entry name" value="HAD_sf"/>
</dbReference>
<dbReference type="SUPFAM" id="SSF56784">
    <property type="entry name" value="HAD-like"/>
    <property type="match status" value="1"/>
</dbReference>
<dbReference type="eggNOG" id="COG0637">
    <property type="taxonomic scope" value="Bacteria"/>
</dbReference>
<dbReference type="STRING" id="536019.Mesop_5546"/>
<dbReference type="PANTHER" id="PTHR42896">
    <property type="entry name" value="XYLULOSE-1,5-BISPHOSPHATE (XUBP) PHOSPHATASE"/>
    <property type="match status" value="1"/>
</dbReference>
<sequence length="251" mass="27660">MALRALVFDVDGTLAETEELHRQSFNETFAEHGLNWVWDHSLYTELLGTTGGRERIVSYAQMVGQNVDADLLHARKTEIYNLKIKQGLISLRPGVVELIEHATNEGLMLAIGTTTSKANVVSLLHETLGPRSLGLFSSIRTGEDVRAKKPDPEVYRLVLSDLGLEGCECLCIEDSRNGLMAARAAGMRTVITASLFTSHEDFSGADLILRNLATPWSSAEFNPYTSMMNQPLEVSRLLRRAGRSGGRRTDA</sequence>
<dbReference type="RefSeq" id="WP_013896596.1">
    <property type="nucleotide sequence ID" value="NC_015675.1"/>
</dbReference>
<dbReference type="AlphaFoldDB" id="F7YAY3"/>
<dbReference type="InterPro" id="IPR023198">
    <property type="entry name" value="PGP-like_dom2"/>
</dbReference>